<organism evidence="8 9">
    <name type="scientific">Amycolatopsis rhizosphaerae</name>
    <dbReference type="NCBI Taxonomy" id="2053003"/>
    <lineage>
        <taxon>Bacteria</taxon>
        <taxon>Bacillati</taxon>
        <taxon>Actinomycetota</taxon>
        <taxon>Actinomycetes</taxon>
        <taxon>Pseudonocardiales</taxon>
        <taxon>Pseudonocardiaceae</taxon>
        <taxon>Amycolatopsis</taxon>
    </lineage>
</organism>
<comment type="caution">
    <text evidence="8">The sequence shown here is derived from an EMBL/GenBank/DDBJ whole genome shotgun (WGS) entry which is preliminary data.</text>
</comment>
<dbReference type="PANTHER" id="PTHR30055">
    <property type="entry name" value="HTH-TYPE TRANSCRIPTIONAL REGULATOR RUTR"/>
    <property type="match status" value="1"/>
</dbReference>
<accession>A0A558CUU5</accession>
<gene>
    <name evidence="8" type="ORF">FNH05_12810</name>
</gene>
<evidence type="ECO:0000256" key="6">
    <source>
        <dbReference type="SAM" id="MobiDB-lite"/>
    </source>
</evidence>
<keyword evidence="1" id="KW-0678">Repressor</keyword>
<dbReference type="PRINTS" id="PR00455">
    <property type="entry name" value="HTHTETR"/>
</dbReference>
<dbReference type="Pfam" id="PF02909">
    <property type="entry name" value="TetR_C_1"/>
    <property type="match status" value="1"/>
</dbReference>
<evidence type="ECO:0000256" key="2">
    <source>
        <dbReference type="ARBA" id="ARBA00023015"/>
    </source>
</evidence>
<proteinExistence type="predicted"/>
<reference evidence="8 9" key="2">
    <citation type="submission" date="2019-08" db="EMBL/GenBank/DDBJ databases">
        <title>Amycolatopsis acidicola sp. nov., isolated from peat swamp forest soil.</title>
        <authorList>
            <person name="Srisuk N."/>
        </authorList>
    </citation>
    <scope>NUCLEOTIDE SEQUENCE [LARGE SCALE GENOMIC DNA]</scope>
    <source>
        <strain evidence="8 9">TBRC 6029</strain>
    </source>
</reference>
<protein>
    <submittedName>
        <fullName evidence="8">TetR/AcrR family transcriptional regulator</fullName>
    </submittedName>
</protein>
<dbReference type="InterPro" id="IPR023772">
    <property type="entry name" value="DNA-bd_HTH_TetR-type_CS"/>
</dbReference>
<dbReference type="Pfam" id="PF00440">
    <property type="entry name" value="TetR_N"/>
    <property type="match status" value="1"/>
</dbReference>
<dbReference type="GO" id="GO:0046677">
    <property type="term" value="P:response to antibiotic"/>
    <property type="evidence" value="ECO:0007669"/>
    <property type="project" value="InterPro"/>
</dbReference>
<dbReference type="GO" id="GO:0003700">
    <property type="term" value="F:DNA-binding transcription factor activity"/>
    <property type="evidence" value="ECO:0007669"/>
    <property type="project" value="TreeGrafter"/>
</dbReference>
<dbReference type="OrthoDB" id="329481at2"/>
<dbReference type="Gene3D" id="1.10.357.10">
    <property type="entry name" value="Tetracycline Repressor, domain 2"/>
    <property type="match status" value="1"/>
</dbReference>
<evidence type="ECO:0000313" key="8">
    <source>
        <dbReference type="EMBL" id="TVT52547.1"/>
    </source>
</evidence>
<evidence type="ECO:0000259" key="7">
    <source>
        <dbReference type="PROSITE" id="PS50977"/>
    </source>
</evidence>
<feature type="DNA-binding region" description="H-T-H motif" evidence="5">
    <location>
        <begin position="31"/>
        <end position="50"/>
    </location>
</feature>
<keyword evidence="2" id="KW-0805">Transcription regulation</keyword>
<dbReference type="PRINTS" id="PR00400">
    <property type="entry name" value="TETREPRESSOR"/>
</dbReference>
<feature type="compositionally biased region" description="Basic residues" evidence="6">
    <location>
        <begin position="223"/>
        <end position="232"/>
    </location>
</feature>
<reference evidence="8 9" key="1">
    <citation type="submission" date="2019-07" db="EMBL/GenBank/DDBJ databases">
        <authorList>
            <person name="Duangmal K."/>
            <person name="Teo W.F.A."/>
        </authorList>
    </citation>
    <scope>NUCLEOTIDE SEQUENCE [LARGE SCALE GENOMIC DNA]</scope>
    <source>
        <strain evidence="8 9">TBRC 6029</strain>
    </source>
</reference>
<feature type="compositionally biased region" description="Basic and acidic residues" evidence="6">
    <location>
        <begin position="202"/>
        <end position="220"/>
    </location>
</feature>
<sequence length="232" mass="25082">MARPKVPLISRRKALETALRIIDEHGLEGLSIRRLAEALGVNGASLYHHFRNKDEILTGVAELALAEVRIGEPDSGDWRHWLPKNARALRRALLAHPALLPVVAGRPALGAGVRALDEAAARLMDEGVPSAAVMPLLDGLELFTIGSALHEIQRDGAGEPAEVADERYPALAKAMAERGLSADEVFDLVTASIVEGIDEAVKQRQERWMPPRKSSRDTSSRQHGGRRAGGKA</sequence>
<dbReference type="GO" id="GO:0045892">
    <property type="term" value="P:negative regulation of DNA-templated transcription"/>
    <property type="evidence" value="ECO:0007669"/>
    <property type="project" value="InterPro"/>
</dbReference>
<keyword evidence="9" id="KW-1185">Reference proteome</keyword>
<keyword evidence="3 5" id="KW-0238">DNA-binding</keyword>
<evidence type="ECO:0000313" key="9">
    <source>
        <dbReference type="Proteomes" id="UP000320011"/>
    </source>
</evidence>
<dbReference type="EMBL" id="VJWX01000100">
    <property type="protein sequence ID" value="TVT52547.1"/>
    <property type="molecule type" value="Genomic_DNA"/>
</dbReference>
<dbReference type="SUPFAM" id="SSF48498">
    <property type="entry name" value="Tetracyclin repressor-like, C-terminal domain"/>
    <property type="match status" value="1"/>
</dbReference>
<keyword evidence="4" id="KW-0804">Transcription</keyword>
<dbReference type="RefSeq" id="WP_144587761.1">
    <property type="nucleotide sequence ID" value="NZ_VJWX01000100.1"/>
</dbReference>
<dbReference type="PROSITE" id="PS01081">
    <property type="entry name" value="HTH_TETR_1"/>
    <property type="match status" value="1"/>
</dbReference>
<evidence type="ECO:0000256" key="5">
    <source>
        <dbReference type="PROSITE-ProRule" id="PRU00335"/>
    </source>
</evidence>
<dbReference type="PANTHER" id="PTHR30055:SF151">
    <property type="entry name" value="TRANSCRIPTIONAL REGULATORY PROTEIN"/>
    <property type="match status" value="1"/>
</dbReference>
<dbReference type="InterPro" id="IPR009057">
    <property type="entry name" value="Homeodomain-like_sf"/>
</dbReference>
<feature type="domain" description="HTH tetR-type" evidence="7">
    <location>
        <begin position="8"/>
        <end position="68"/>
    </location>
</feature>
<dbReference type="InterPro" id="IPR004111">
    <property type="entry name" value="Repressor_TetR_C"/>
</dbReference>
<dbReference type="SUPFAM" id="SSF46689">
    <property type="entry name" value="Homeodomain-like"/>
    <property type="match status" value="1"/>
</dbReference>
<dbReference type="GO" id="GO:0000976">
    <property type="term" value="F:transcription cis-regulatory region binding"/>
    <property type="evidence" value="ECO:0007669"/>
    <property type="project" value="TreeGrafter"/>
</dbReference>
<dbReference type="Proteomes" id="UP000320011">
    <property type="component" value="Unassembled WGS sequence"/>
</dbReference>
<feature type="region of interest" description="Disordered" evidence="6">
    <location>
        <begin position="202"/>
        <end position="232"/>
    </location>
</feature>
<dbReference type="InterPro" id="IPR036271">
    <property type="entry name" value="Tet_transcr_reg_TetR-rel_C_sf"/>
</dbReference>
<evidence type="ECO:0000256" key="3">
    <source>
        <dbReference type="ARBA" id="ARBA00023125"/>
    </source>
</evidence>
<dbReference type="PROSITE" id="PS50977">
    <property type="entry name" value="HTH_TETR_2"/>
    <property type="match status" value="1"/>
</dbReference>
<evidence type="ECO:0000256" key="1">
    <source>
        <dbReference type="ARBA" id="ARBA00022491"/>
    </source>
</evidence>
<name>A0A558CUU5_9PSEU</name>
<dbReference type="InterPro" id="IPR001647">
    <property type="entry name" value="HTH_TetR"/>
</dbReference>
<dbReference type="InterPro" id="IPR050109">
    <property type="entry name" value="HTH-type_TetR-like_transc_reg"/>
</dbReference>
<dbReference type="InterPro" id="IPR003012">
    <property type="entry name" value="Tet_transcr_reg_TetR"/>
</dbReference>
<evidence type="ECO:0000256" key="4">
    <source>
        <dbReference type="ARBA" id="ARBA00023163"/>
    </source>
</evidence>
<dbReference type="AlphaFoldDB" id="A0A558CUU5"/>